<feature type="domain" description="Ig-like" evidence="11">
    <location>
        <begin position="2386"/>
        <end position="2486"/>
    </location>
</feature>
<dbReference type="GeneID" id="111125330"/>
<feature type="domain" description="Ig-like" evidence="11">
    <location>
        <begin position="3702"/>
        <end position="3781"/>
    </location>
</feature>
<feature type="domain" description="Ig-like" evidence="11">
    <location>
        <begin position="1482"/>
        <end position="1578"/>
    </location>
</feature>
<feature type="domain" description="Ig-like" evidence="11">
    <location>
        <begin position="677"/>
        <end position="771"/>
    </location>
</feature>
<feature type="domain" description="Ig-like" evidence="11">
    <location>
        <begin position="370"/>
        <end position="468"/>
    </location>
</feature>
<feature type="domain" description="Ig-like" evidence="11">
    <location>
        <begin position="2490"/>
        <end position="2584"/>
    </location>
</feature>
<keyword evidence="8" id="KW-0393">Immunoglobulin domain</keyword>
<dbReference type="Pfam" id="PF13927">
    <property type="entry name" value="Ig_3"/>
    <property type="match status" value="23"/>
</dbReference>
<keyword evidence="12" id="KW-1185">Reference proteome</keyword>
<comment type="subcellular location">
    <subcellularLocation>
        <location evidence="1">Membrane</location>
        <topology evidence="1">Single-pass membrane protein</topology>
    </subcellularLocation>
</comment>
<dbReference type="PROSITE" id="PS50835">
    <property type="entry name" value="IG_LIKE"/>
    <property type="match status" value="37"/>
</dbReference>
<dbReference type="CDD" id="cd00096">
    <property type="entry name" value="Ig"/>
    <property type="match status" value="7"/>
</dbReference>
<feature type="region of interest" description="Disordered" evidence="9">
    <location>
        <begin position="3956"/>
        <end position="3981"/>
    </location>
</feature>
<feature type="domain" description="Ig-like" evidence="11">
    <location>
        <begin position="2998"/>
        <end position="3095"/>
    </location>
</feature>
<evidence type="ECO:0000256" key="8">
    <source>
        <dbReference type="ARBA" id="ARBA00023319"/>
    </source>
</evidence>
<dbReference type="InterPro" id="IPR013783">
    <property type="entry name" value="Ig-like_fold"/>
</dbReference>
<dbReference type="Pfam" id="PF08205">
    <property type="entry name" value="C2-set_2"/>
    <property type="match status" value="1"/>
</dbReference>
<evidence type="ECO:0000256" key="4">
    <source>
        <dbReference type="ARBA" id="ARBA00022737"/>
    </source>
</evidence>
<feature type="domain" description="Ig-like" evidence="11">
    <location>
        <begin position="2590"/>
        <end position="2690"/>
    </location>
</feature>
<evidence type="ECO:0000259" key="11">
    <source>
        <dbReference type="PROSITE" id="PS50835"/>
    </source>
</evidence>
<feature type="domain" description="Ig-like" evidence="11">
    <location>
        <begin position="3526"/>
        <end position="3608"/>
    </location>
</feature>
<feature type="domain" description="Ig-like" evidence="11">
    <location>
        <begin position="779"/>
        <end position="875"/>
    </location>
</feature>
<feature type="domain" description="Ig-like" evidence="11">
    <location>
        <begin position="3099"/>
        <end position="3195"/>
    </location>
</feature>
<dbReference type="PANTHER" id="PTHR12231:SF253">
    <property type="entry name" value="DPR-INTERACTING PROTEIN ETA, ISOFORM B-RELATED"/>
    <property type="match status" value="1"/>
</dbReference>
<feature type="compositionally biased region" description="Basic and acidic residues" evidence="9">
    <location>
        <begin position="4125"/>
        <end position="4144"/>
    </location>
</feature>
<feature type="transmembrane region" description="Helical" evidence="10">
    <location>
        <begin position="9"/>
        <end position="30"/>
    </location>
</feature>
<feature type="domain" description="Ig-like" evidence="11">
    <location>
        <begin position="1079"/>
        <end position="1173"/>
    </location>
</feature>
<feature type="domain" description="Ig-like" evidence="11">
    <location>
        <begin position="879"/>
        <end position="974"/>
    </location>
</feature>
<dbReference type="InterPro" id="IPR036179">
    <property type="entry name" value="Ig-like_dom_sf"/>
</dbReference>
<feature type="domain" description="Ig-like" evidence="11">
    <location>
        <begin position="2897"/>
        <end position="2994"/>
    </location>
</feature>
<feature type="compositionally biased region" description="Basic and acidic residues" evidence="9">
    <location>
        <begin position="4169"/>
        <end position="4186"/>
    </location>
</feature>
<evidence type="ECO:0000256" key="10">
    <source>
        <dbReference type="SAM" id="Phobius"/>
    </source>
</evidence>
<evidence type="ECO:0000256" key="9">
    <source>
        <dbReference type="SAM" id="MobiDB-lite"/>
    </source>
</evidence>
<feature type="domain" description="Ig-like" evidence="11">
    <location>
        <begin position="1682"/>
        <end position="1777"/>
    </location>
</feature>
<keyword evidence="2 10" id="KW-0812">Transmembrane</keyword>
<proteinExistence type="predicted"/>
<sequence length="4201" mass="436924">MACDIRTSAVLQGSFLIPVLLIISCFHGIYSQSSLPGNPIIAGDFEKNEGELVTLSCTSLGGNPLPSVRWFKGTQLVDPGSSPTGKGDGQYTVGSSTVTYNNYTFTVSRSDNLVSYICQVENSQTTAPLTRVWTINIYVPSEQPIITGPEPAITTALNAGSSYKYVCTARNGRPAPAIRWKLGTSLSTAIEFHQGIAENTTTNSDSTLSKTSSLNWVPITDDNGKNLYCQTDQTTAGSGTTQKSTFVSIVVQQVQRTEIPILSIGSSSYTVQVGGTVTLACRILSATPAITTVFWRKLVNGAYTNIIIDNIRFFGGTVSNANLTITNVVLSDQTSYQCSASNSAGTGNSGATTLTVSGSVSVRVERQVTSSISIILDSTYYAVQVGQSVTLQCTVIATPFQTSITWEVSRNGQTQPIDIQGNPQKYGGANLTYPSLILKSTEISDSGSYICSAANAGSSKSSDPMALDITGSAPLVQIDQDKYPSTSGNTVTLVCDVYSSLTVTDVYWERTVGGQFTRIDVTANPTKYGGVTISSPSLVVRSVTTGDAGQYRCVAVNIAGTGQDETTLEIQGNLPRVTIEKDSYSVNEGNAVTLACTVLSSTSTSVVDVSWQTIENGVSSTLNVNDPSKYAGASVSNPSLTIFNADSNDNGQYRCTATNTVGTGESAITTLKVIAKPTFRITQDSYTVNYGSNVTLQVTISSPDAPILAINWQHTTTAGATNYVLVGNGKYDGATVGSPSLRVLSSTFDDEGTYRCLVTSSAGSTTSGPISLTVIGNVPSVVIGSGSAVVYGGSVTITCSISSNPIAQTMYWQKTVGGVSTTMDIASNPRFQGGTLTNPSLTITSVTLDDRGEYRCFATNIVGTGQSGAAVLDVTGDVPTVTTGSGSTVYIGDDATVTCLVSGTPPATAVSWQYTTNSNTTTINLSNTAKYSGGSIGTPSLTIFNVSKADEGSYRCQATNIIGTGQSVTSAFLSVIGSVPVAIIGPDISVTVGDRATISCSVTGYPLSTAISWLKIANGVRTNVDVSQARFSGGTVSVPSLTITSVETSDEGDYQCSATNILGTSQSGTAYLDVLGSIPSVQIPSSSYSVAYGSQIRLQCVVNSIPPATSIEWRKTYQGVTTTINFGQSKYSGGTITDPSLRIFNADLSDEASYVCSATNIVGTGSSRDITLSVVVSLPTVQVGSSTYSGISGSSVTLVCSIISSNPSATSVKWEKDVNGVRTDVTTLMASRISGGSVNQPSLTISSLTGSDSGTYYCSAANAVGTGASSATTLTVQNRPTIILPAFTYNANFGQDVTLQCNVTSVSTLTQVTWRKYINGSPNVLVVSGSAHYSGGNTIIPSLTIHTLSFSDSGNYDCSATNIAGTSTSSQMTLNVIGTVPSVNIQSTTYSVTYGGTVTLECVVNSSPFQTSVEWQRIANGVSTTIDVTQEPRYSGGTVNSPSLIISGAVSGDAGVYVCSATNDAGKGVSGQTVLTVQGSMPSVSIPQSTYNVNFGDPITIPCNVTAVPIATNVSWVKTSNGVTVTVDLTSQPSKYSGSTVSNPNLTISSTDLTDEGNYVCSASNIVGTGSSNAAFLDVIGDVPSVSVSQTSYSIFVGSSVTMNCFVSGNPAVSFVYWSVTRNGFTQTAQDARYSNGNVNNPSLTISNARQSDSGVFVCVAQNSAGTTNSSAISLTVSGTTPNVQIAQASYSVNLGGAVELVCIVSADPPVSSIAWTRTVNGVTTTVNIGSLARYTGGTVSNPSLTILNAQVSDEGSYVCSAQSSAGTGQSGSTTLSVVGSIPLVTIPQSAYTVNQGSSIVIPCSVTSDLGVNSVSWQRSRNSLMENLDIASVARYSGGTVATPSLTISNAQLEDEGNYRCLASNTVGSGQSGLAFLDVVGNIPSVTVPQSIYSVQNSDPVTLTCVVSANPSATSVTWYRVTNSGLEPIVVGSSSKYSGGSVATPSLTLSSAVDSDQGTYRCTATNTAGTGSSANVVLNVEGSLPSVSIPLSSYSVNFGDSVTIPCSVSANPSATGVFWERVSQSGVPSTISLVPSKYSGGTLLSPDLVISNTDTTDQGFYRCLATNSVGTSTSDSAFLAVIGSTPTVTMGQSSYSVFTNGDVTLSCSVSANPSATISWTFTSNTGGVTQITTSSSKYSLSSSTTASSLTVRSANSNDQGSYVCSATNSVGTGQATATLVVSGSLPTLTLQSTHSAITGNDIVMTCSVSANPAVSSVSWQFQSSSSFVFTTITSSSKYSISSTTGTSSLTVRSVASSDNGQYRCQATNQVGTSQSTTTLTVSGSVPTVNIPQNSYSSVTGQDVQIPCSVSANPSASISWTFTSTTQSQTSITSSTSKYTFNPSSTDGTLRVRATSSSDSGTYRCQATNAVGTSSDSATLSVTGTPPSVNFGSSTYSVVTGQSTQLSCFVSATPSATAITWTFQSNTGGGTVTITSSSSGYSLSTASSFTQSTLTVLSAQSGNGGTYTCTATNLVGTRSASASLSVSGSLPSVNIPNNIYSSTTGQDVSIPCSVSASPSATISWIFISNSQSQITISSSSSKYTFNPTSTDGTLTVRATSSSDSGTYRCQATNAVGTSSDTATLSVTGSVPSVNFGSSTYTVVTGQSTQLSCFVSATPSATAITWTFQSNTGGGTVTITSSSSGYSLSTTSSFTQSTLTVLSAQSGNGGTYTCTATNLVGTRSASASLSVSGSLPSVTIPNNLYTAITGQDVSIPCSVSASPSATVSWIFISNSQSQITISSSSSKYTFNPTSTDGTLTVRATSSSDSGTYRCQATNAVGTSSDTATLSVSGSLPTVTITQSSYSVITGSNQQISCFVNANPTATSITWTFRSSTSGSTVTITSSTSGYSIVTSSTSQSTLTVLAADNNDEGTYTCQATNQVGNGSDSAFLDVTGSRPVVDIAQNSYTAITGNNVVIPCTVSASPAATSVSWTFTSGSGSETTISTSSAKYTVSNSVNFPQLTILSVVPSDSGTYRCSATNVVGTNFDTTSLSVTGSRPVVTIASSNYNVVIGNSITLPCTISASPSVTATSWLFTSNSNTQIQITASNVKYTVSSAGGFYNLTVNSATSSDAGVYECRATNAINTSTDSARLDVSGSIPVVTLPVISYQQTYGQNVTIQCSVTATPAITSVLWQRLVNGNYVDITTQSSTKYYGGTLTNYALTITNLVFTDNGEYRCTATNQVGRGVSANRANLQVLGTKPSVVAPHNSYTAVIGTNVSLACVVSVTTTDPPVLSVDWKKATPSGAGVINVSGSPKYSGSTTASPSLFIQNLDIHDNGNYSCLATNAAGTSESDPMVLTVTGSAPTPNIPLTTYSVLIGNNVEIPCSVSATPAVTSVQWQFTSNSGNTITITQSTSKYTVGSDMSAPNLTVNSAALSDAGSYACSATNIVGTGSDTATLTITGIIPNVTIPDTSLSVQKRQNITITCNITDALPKETSVLWEFRANQGDSGTIISIDANPTKYLGGSVAVPSLTILSVAAADEGYYTCVASNVFGEGRSELAFLEATGNAATVTVSPASQAVIQKNTATITCTINNANPAVIEVTWEKVSSGVTTPVTVTGRFNGSTPAFPDLVISDLQPSDAGTYYCSARNAIGTTKSSLGSVLQVTGAMPSNVQISGSTSRTVTLGGSLTLQCSALGDPSPTLTWFFRSSNANAVQVGTGTTYGITNAQRTNGGTYICRATNSLGSLDSNGVNVDVQYAPLDVRTEAQKQVSATVGSTVTLVCEVDSNPSASYQWYRSNVQVSSQKEYTFSLSSLALLGSYTCRASNSLGTQDLRFTVSQAVSGNTGASTVSTGLSTGEIAAIVLAVLLLLILIIIIIICCLTHGACGVICGKKQDVKGRVEPTKEKEVYRETQKEVIIPRFHEESIKGKSYRAPARAGSYRSFPPHAAKYRQPSAVSRKDVDVRVQNGGFRRENDYEIVRYETVPAAPPISTQYITESPRPHHLPALSYTYEDVEKKRKKRRKKKKHHHRRHHGDTEEVVVETVRSASPVRIVHEPVEEVEVVRSASPTRYVTEEGNDMVVERVVRSRSASPTRIIRTEAEHPTQVVERVIRAPSPSRVYRQEIDEPVDYPPSPDRRRYGYYDDERIIETRRSSSRSPQRYRQENDEEMIIEQRRSPSTRRRHEENYITEERYSTGDDGDLRAVNGVVYREAPSRHSGGQYTTHSSSERRSRSRSGRRDRGSDDDLEVVYGKEYVVER</sequence>
<evidence type="ECO:0000256" key="2">
    <source>
        <dbReference type="ARBA" id="ARBA00022692"/>
    </source>
</evidence>
<feature type="domain" description="Ig-like" evidence="11">
    <location>
        <begin position="1884"/>
        <end position="1979"/>
    </location>
</feature>
<feature type="compositionally biased region" description="Basic residues" evidence="9">
    <location>
        <begin position="3960"/>
        <end position="3976"/>
    </location>
</feature>
<evidence type="ECO:0000256" key="3">
    <source>
        <dbReference type="ARBA" id="ARBA00022729"/>
    </source>
</evidence>
<feature type="domain" description="Ig-like" evidence="11">
    <location>
        <begin position="1179"/>
        <end position="1275"/>
    </location>
</feature>
<feature type="domain" description="Ig-like" evidence="11">
    <location>
        <begin position="1584"/>
        <end position="1674"/>
    </location>
</feature>
<keyword evidence="6 10" id="KW-0472">Membrane</keyword>
<feature type="domain" description="Ig-like" evidence="11">
    <location>
        <begin position="1381"/>
        <end position="1476"/>
    </location>
</feature>
<feature type="domain" description="Ig-like" evidence="11">
    <location>
        <begin position="3406"/>
        <end position="3516"/>
    </location>
</feature>
<gene>
    <name evidence="13" type="primary">LOC111125330</name>
</gene>
<dbReference type="PANTHER" id="PTHR12231">
    <property type="entry name" value="CTX-RELATED TYPE I TRANSMEMBRANE PROTEIN"/>
    <property type="match status" value="1"/>
</dbReference>
<feature type="domain" description="Ig-like" evidence="11">
    <location>
        <begin position="474"/>
        <end position="569"/>
    </location>
</feature>
<dbReference type="Gene3D" id="2.60.40.10">
    <property type="entry name" value="Immunoglobulins"/>
    <property type="match status" value="37"/>
</dbReference>
<feature type="domain" description="Ig-like" evidence="11">
    <location>
        <begin position="2794"/>
        <end position="2893"/>
    </location>
</feature>
<dbReference type="InterPro" id="IPR051170">
    <property type="entry name" value="Neural/epithelial_adhesion"/>
</dbReference>
<dbReference type="OrthoDB" id="6150053at2759"/>
<dbReference type="InterPro" id="IPR013162">
    <property type="entry name" value="CD80_C2-set"/>
</dbReference>
<dbReference type="SMART" id="SM00408">
    <property type="entry name" value="IGc2"/>
    <property type="match status" value="36"/>
</dbReference>
<feature type="domain" description="Ig-like" evidence="11">
    <location>
        <begin position="2186"/>
        <end position="2282"/>
    </location>
</feature>
<keyword evidence="7" id="KW-1015">Disulfide bond</keyword>
<feature type="domain" description="Ig-like" evidence="11">
    <location>
        <begin position="3307"/>
        <end position="3402"/>
    </location>
</feature>
<evidence type="ECO:0000256" key="5">
    <source>
        <dbReference type="ARBA" id="ARBA00022989"/>
    </source>
</evidence>
<feature type="domain" description="Ig-like" evidence="11">
    <location>
        <begin position="149"/>
        <end position="248"/>
    </location>
</feature>
<feature type="domain" description="Ig-like" evidence="11">
    <location>
        <begin position="2694"/>
        <end position="2788"/>
    </location>
</feature>
<name>A0A8B8DCR7_CRAVI</name>
<dbReference type="GO" id="GO:0016020">
    <property type="term" value="C:membrane"/>
    <property type="evidence" value="ECO:0007669"/>
    <property type="project" value="UniProtKB-SubCell"/>
</dbReference>
<dbReference type="InterPro" id="IPR013106">
    <property type="entry name" value="Ig_V-set"/>
</dbReference>
<feature type="domain" description="Ig-like" evidence="11">
    <location>
        <begin position="2286"/>
        <end position="2380"/>
    </location>
</feature>
<dbReference type="InterPro" id="IPR003598">
    <property type="entry name" value="Ig_sub2"/>
</dbReference>
<feature type="compositionally biased region" description="Basic and acidic residues" evidence="9">
    <location>
        <begin position="4077"/>
        <end position="4095"/>
    </location>
</feature>
<feature type="domain" description="Ig-like" evidence="11">
    <location>
        <begin position="36"/>
        <end position="130"/>
    </location>
</feature>
<feature type="domain" description="Ig-like" evidence="11">
    <location>
        <begin position="260"/>
        <end position="357"/>
    </location>
</feature>
<evidence type="ECO:0000256" key="1">
    <source>
        <dbReference type="ARBA" id="ARBA00004167"/>
    </source>
</evidence>
<dbReference type="InterPro" id="IPR003599">
    <property type="entry name" value="Ig_sub"/>
</dbReference>
<dbReference type="Pfam" id="PF00047">
    <property type="entry name" value="ig"/>
    <property type="match status" value="2"/>
</dbReference>
<feature type="domain" description="Ig-like" evidence="11">
    <location>
        <begin position="1280"/>
        <end position="1375"/>
    </location>
</feature>
<feature type="transmembrane region" description="Helical" evidence="10">
    <location>
        <begin position="3802"/>
        <end position="3832"/>
    </location>
</feature>
<feature type="domain" description="Ig-like" evidence="11">
    <location>
        <begin position="575"/>
        <end position="669"/>
    </location>
</feature>
<feature type="domain" description="Ig-like" evidence="11">
    <location>
        <begin position="3612"/>
        <end position="3695"/>
    </location>
</feature>
<feature type="domain" description="Ig-like" evidence="11">
    <location>
        <begin position="1985"/>
        <end position="2080"/>
    </location>
</feature>
<feature type="region of interest" description="Disordered" evidence="9">
    <location>
        <begin position="4061"/>
        <end position="4201"/>
    </location>
</feature>
<dbReference type="InterPro" id="IPR007110">
    <property type="entry name" value="Ig-like_dom"/>
</dbReference>
<feature type="domain" description="Ig-like" evidence="11">
    <location>
        <begin position="980"/>
        <end position="1073"/>
    </location>
</feature>
<dbReference type="SUPFAM" id="SSF48726">
    <property type="entry name" value="Immunoglobulin"/>
    <property type="match status" value="37"/>
</dbReference>
<evidence type="ECO:0000256" key="7">
    <source>
        <dbReference type="ARBA" id="ARBA00023157"/>
    </source>
</evidence>
<evidence type="ECO:0000313" key="13">
    <source>
        <dbReference type="RefSeq" id="XP_022324731.1"/>
    </source>
</evidence>
<feature type="domain" description="Ig-like" evidence="11">
    <location>
        <begin position="2086"/>
        <end position="2182"/>
    </location>
</feature>
<dbReference type="GO" id="GO:0043005">
    <property type="term" value="C:neuron projection"/>
    <property type="evidence" value="ECO:0007669"/>
    <property type="project" value="TreeGrafter"/>
</dbReference>
<dbReference type="Pfam" id="PF13895">
    <property type="entry name" value="Ig_2"/>
    <property type="match status" value="1"/>
</dbReference>
<dbReference type="PROSITE" id="PS51257">
    <property type="entry name" value="PROKAR_LIPOPROTEIN"/>
    <property type="match status" value="1"/>
</dbReference>
<dbReference type="SMART" id="SM00409">
    <property type="entry name" value="IG"/>
    <property type="match status" value="36"/>
</dbReference>
<keyword evidence="5 10" id="KW-1133">Transmembrane helix</keyword>
<keyword evidence="4" id="KW-0677">Repeat</keyword>
<dbReference type="FunFam" id="2.60.40.10:FF:000032">
    <property type="entry name" value="palladin isoform X1"/>
    <property type="match status" value="1"/>
</dbReference>
<dbReference type="InterPro" id="IPR013098">
    <property type="entry name" value="Ig_I-set"/>
</dbReference>
<reference evidence="13" key="1">
    <citation type="submission" date="2025-08" db="UniProtKB">
        <authorList>
            <consortium name="RefSeq"/>
        </authorList>
    </citation>
    <scope>IDENTIFICATION</scope>
    <source>
        <tissue evidence="13">Whole sample</tissue>
    </source>
</reference>
<dbReference type="RefSeq" id="XP_022324731.1">
    <property type="nucleotide sequence ID" value="XM_022469023.1"/>
</dbReference>
<dbReference type="InterPro" id="IPR013151">
    <property type="entry name" value="Immunoglobulin_dom"/>
</dbReference>
<evidence type="ECO:0000313" key="12">
    <source>
        <dbReference type="Proteomes" id="UP000694844"/>
    </source>
</evidence>
<protein>
    <submittedName>
        <fullName evidence="13">Hemicentin-1-like isoform X32</fullName>
    </submittedName>
</protein>
<evidence type="ECO:0000256" key="6">
    <source>
        <dbReference type="ARBA" id="ARBA00023136"/>
    </source>
</evidence>
<dbReference type="SMART" id="SM00406">
    <property type="entry name" value="IGv"/>
    <property type="match status" value="27"/>
</dbReference>
<dbReference type="Proteomes" id="UP000694844">
    <property type="component" value="Chromosome 3"/>
</dbReference>
<organism evidence="12 13">
    <name type="scientific">Crassostrea virginica</name>
    <name type="common">Eastern oyster</name>
    <dbReference type="NCBI Taxonomy" id="6565"/>
    <lineage>
        <taxon>Eukaryota</taxon>
        <taxon>Metazoa</taxon>
        <taxon>Spiralia</taxon>
        <taxon>Lophotrochozoa</taxon>
        <taxon>Mollusca</taxon>
        <taxon>Bivalvia</taxon>
        <taxon>Autobranchia</taxon>
        <taxon>Pteriomorphia</taxon>
        <taxon>Ostreida</taxon>
        <taxon>Ostreoidea</taxon>
        <taxon>Ostreidae</taxon>
        <taxon>Crassostrea</taxon>
    </lineage>
</organism>
<feature type="domain" description="Ig-like" evidence="11">
    <location>
        <begin position="3201"/>
        <end position="3299"/>
    </location>
</feature>
<keyword evidence="3" id="KW-0732">Signal</keyword>
<dbReference type="Pfam" id="PF07679">
    <property type="entry name" value="I-set"/>
    <property type="match status" value="8"/>
</dbReference>
<feature type="domain" description="Ig-like" evidence="11">
    <location>
        <begin position="1783"/>
        <end position="1875"/>
    </location>
</feature>
<accession>A0A8B8DCR7</accession>